<dbReference type="Proteomes" id="UP000327424">
    <property type="component" value="Chromosome"/>
</dbReference>
<dbReference type="InterPro" id="IPR032789">
    <property type="entry name" value="T2SS-T3SS_pil_N"/>
</dbReference>
<dbReference type="GO" id="GO:0009306">
    <property type="term" value="P:protein secretion"/>
    <property type="evidence" value="ECO:0007669"/>
    <property type="project" value="InterPro"/>
</dbReference>
<dbReference type="GO" id="GO:0015627">
    <property type="term" value="C:type II protein secretion system complex"/>
    <property type="evidence" value="ECO:0007669"/>
    <property type="project" value="TreeGrafter"/>
</dbReference>
<dbReference type="PANTHER" id="PTHR30332:SF17">
    <property type="entry name" value="TYPE IV PILIATION SYSTEM PROTEIN DR_0774-RELATED"/>
    <property type="match status" value="1"/>
</dbReference>
<dbReference type="PRINTS" id="PR00811">
    <property type="entry name" value="BCTERIALGSPD"/>
</dbReference>
<dbReference type="InterPro" id="IPR004846">
    <property type="entry name" value="T2SS/T3SS_dom"/>
</dbReference>
<proteinExistence type="inferred from homology"/>
<accession>A0A5J6WKX1</accession>
<evidence type="ECO:0000313" key="5">
    <source>
        <dbReference type="Proteomes" id="UP000327424"/>
    </source>
</evidence>
<protein>
    <submittedName>
        <fullName evidence="4">General secretion pathway protein GspD</fullName>
    </submittedName>
</protein>
<dbReference type="PANTHER" id="PTHR30332">
    <property type="entry name" value="PROBABLE GENERAL SECRETION PATHWAY PROTEIN D"/>
    <property type="match status" value="1"/>
</dbReference>
<dbReference type="InterPro" id="IPR050810">
    <property type="entry name" value="Bact_Secretion_Sys_Channel"/>
</dbReference>
<dbReference type="AlphaFoldDB" id="A0A5J6WKX1"/>
<dbReference type="EMBL" id="CP044399">
    <property type="protein sequence ID" value="QFI38759.1"/>
    <property type="molecule type" value="Genomic_DNA"/>
</dbReference>
<feature type="domain" description="Type II/III secretion system secretin-like" evidence="2">
    <location>
        <begin position="240"/>
        <end position="390"/>
    </location>
</feature>
<dbReference type="OrthoDB" id="9775455at2"/>
<organism evidence="4 5">
    <name type="scientific">Moritella marina ATCC 15381</name>
    <dbReference type="NCBI Taxonomy" id="1202962"/>
    <lineage>
        <taxon>Bacteria</taxon>
        <taxon>Pseudomonadati</taxon>
        <taxon>Pseudomonadota</taxon>
        <taxon>Gammaproteobacteria</taxon>
        <taxon>Alteromonadales</taxon>
        <taxon>Moritellaceae</taxon>
        <taxon>Moritella</taxon>
    </lineage>
</organism>
<dbReference type="KEGG" id="mmaa:FR932_13305"/>
<evidence type="ECO:0000259" key="3">
    <source>
        <dbReference type="Pfam" id="PF13629"/>
    </source>
</evidence>
<reference evidence="4 5" key="1">
    <citation type="submission" date="2019-09" db="EMBL/GenBank/DDBJ databases">
        <title>Hybrid Assembly of the complete Genome of the Deep-Sea Bacterium Moritella marina from long Nanopore and Illumina reads.</title>
        <authorList>
            <person name="Magin S."/>
            <person name="Georgoulis A."/>
            <person name="Papadimitriou K."/>
            <person name="Iliakis G."/>
            <person name="Vorgias C.E."/>
        </authorList>
    </citation>
    <scope>NUCLEOTIDE SEQUENCE [LARGE SCALE GENOMIC DNA]</scope>
    <source>
        <strain evidence="4 5">MP-1</strain>
    </source>
</reference>
<gene>
    <name evidence="4" type="ORF">FR932_13305</name>
</gene>
<sequence>MTNISVQTPLLLKILIVLCLFSLPHYSYSAEWIYIDNGDAHTVTTKAEIGTVFISDPSIADYQVIDKHKVIIYAKKRSQTHLIIFDEDGQSIRNYKIVVARNLTNIRHQISALYPEQQVRLINVGKQILVRGKVSSQDVIDKILHLVSTSLSDSKNQDTTRLYLKKKVYTGVLNELEVAMTKQVNVKLSIAEVSHSFLEDIGVEYGTILNQNFVAGEFMKNLVTGESSDVFSWITASGNDSLGQILAEPNLSVISGESAEFLVGGELPVIYQEDGGTRVTYKEYGVKLTVSAEVLQDNKIRLSLEPEVSNLDTQYAYDIPALKTRKASTTVELGDGQSFLLGGLLSTEDKEMLNKVPLLSEIPILGALFRKTETSRNKTELVIVATVNLVKPISAAKIQLPTIQRTTTFKRLFAVERNFSTAQTQWTDELLSNGGFKL</sequence>
<dbReference type="Pfam" id="PF00263">
    <property type="entry name" value="Secretin"/>
    <property type="match status" value="1"/>
</dbReference>
<feature type="domain" description="Pilus formation protein N-terminal" evidence="3">
    <location>
        <begin position="33"/>
        <end position="100"/>
    </location>
</feature>
<dbReference type="RefSeq" id="WP_019439600.1">
    <property type="nucleotide sequence ID" value="NZ_ALOE01000002.1"/>
</dbReference>
<evidence type="ECO:0000256" key="1">
    <source>
        <dbReference type="RuleBase" id="RU004003"/>
    </source>
</evidence>
<dbReference type="Pfam" id="PF13629">
    <property type="entry name" value="T2SS-T3SS_pil_N"/>
    <property type="match status" value="1"/>
</dbReference>
<dbReference type="InterPro" id="IPR001775">
    <property type="entry name" value="GspD/PilQ"/>
</dbReference>
<keyword evidence="5" id="KW-1185">Reference proteome</keyword>
<name>A0A5J6WKX1_MORMI</name>
<evidence type="ECO:0000259" key="2">
    <source>
        <dbReference type="Pfam" id="PF00263"/>
    </source>
</evidence>
<comment type="similarity">
    <text evidence="1">Belongs to the bacterial secretin family.</text>
</comment>
<evidence type="ECO:0000313" key="4">
    <source>
        <dbReference type="EMBL" id="QFI38759.1"/>
    </source>
</evidence>